<dbReference type="EMBL" id="QKWP01000513">
    <property type="protein sequence ID" value="RIB18839.1"/>
    <property type="molecule type" value="Genomic_DNA"/>
</dbReference>
<dbReference type="AlphaFoldDB" id="A0A397VD17"/>
<reference evidence="1 2" key="1">
    <citation type="submission" date="2018-06" db="EMBL/GenBank/DDBJ databases">
        <title>Comparative genomics reveals the genomic features of Rhizophagus irregularis, R. cerebriforme, R. diaphanum and Gigaspora rosea, and their symbiotic lifestyle signature.</title>
        <authorList>
            <person name="Morin E."/>
            <person name="San Clemente H."/>
            <person name="Chen E.C.H."/>
            <person name="De La Providencia I."/>
            <person name="Hainaut M."/>
            <person name="Kuo A."/>
            <person name="Kohler A."/>
            <person name="Murat C."/>
            <person name="Tang N."/>
            <person name="Roy S."/>
            <person name="Loubradou J."/>
            <person name="Henrissat B."/>
            <person name="Grigoriev I.V."/>
            <person name="Corradi N."/>
            <person name="Roux C."/>
            <person name="Martin F.M."/>
        </authorList>
    </citation>
    <scope>NUCLEOTIDE SEQUENCE [LARGE SCALE GENOMIC DNA]</scope>
    <source>
        <strain evidence="1 2">DAOM 194757</strain>
    </source>
</reference>
<protein>
    <submittedName>
        <fullName evidence="1">Uncharacterized protein</fullName>
    </submittedName>
</protein>
<evidence type="ECO:0000313" key="1">
    <source>
        <dbReference type="EMBL" id="RIB18839.1"/>
    </source>
</evidence>
<dbReference type="Proteomes" id="UP000266673">
    <property type="component" value="Unassembled WGS sequence"/>
</dbReference>
<proteinExistence type="predicted"/>
<name>A0A397VD17_9GLOM</name>
<organism evidence="1 2">
    <name type="scientific">Gigaspora rosea</name>
    <dbReference type="NCBI Taxonomy" id="44941"/>
    <lineage>
        <taxon>Eukaryota</taxon>
        <taxon>Fungi</taxon>
        <taxon>Fungi incertae sedis</taxon>
        <taxon>Mucoromycota</taxon>
        <taxon>Glomeromycotina</taxon>
        <taxon>Glomeromycetes</taxon>
        <taxon>Diversisporales</taxon>
        <taxon>Gigasporaceae</taxon>
        <taxon>Gigaspora</taxon>
    </lineage>
</organism>
<accession>A0A397VD17</accession>
<comment type="caution">
    <text evidence="1">The sequence shown here is derived from an EMBL/GenBank/DDBJ whole genome shotgun (WGS) entry which is preliminary data.</text>
</comment>
<keyword evidence="2" id="KW-1185">Reference proteome</keyword>
<dbReference type="OrthoDB" id="2438617at2759"/>
<evidence type="ECO:0000313" key="2">
    <source>
        <dbReference type="Proteomes" id="UP000266673"/>
    </source>
</evidence>
<sequence>MKPYLSTIINDKKILTFILLAFTKLTKVKSGLIFKNCLSSSYLTNNPYNSLLNYNFDNDTIIKGDIANVDLAKLCCNNSQCSQWPKTWYNCSQVNDSPITSNSTFYCNKFAQNDIFCFDISDLTCAGIVGDNKITRNITIGNCTGSEGFDGMANYLAAINIKNGNTRISCTNTSFCSDLTCWWDNEGWTCHNPDYSYVSSYTDQNCFMQLVSSSSSTISGSSPAPTYSSKSTFAANIFAISGYELLELFLLLYR</sequence>
<gene>
    <name evidence="1" type="ORF">C2G38_2245512</name>
</gene>